<evidence type="ECO:0000313" key="4">
    <source>
        <dbReference type="Proteomes" id="UP000001542"/>
    </source>
</evidence>
<dbReference type="InParanoid" id="A2EUU6"/>
<accession>A2EUU6</accession>
<feature type="transmembrane region" description="Helical" evidence="2">
    <location>
        <begin position="35"/>
        <end position="54"/>
    </location>
</feature>
<dbReference type="KEGG" id="tva:4761400"/>
<dbReference type="EMBL" id="DS113501">
    <property type="protein sequence ID" value="EAY03555.1"/>
    <property type="molecule type" value="Genomic_DNA"/>
</dbReference>
<dbReference type="VEuPathDB" id="TrichDB:TVAGG3_0192170"/>
<dbReference type="AlphaFoldDB" id="A2EUU6"/>
<keyword evidence="2" id="KW-0472">Membrane</keyword>
<evidence type="ECO:0000313" key="3">
    <source>
        <dbReference type="EMBL" id="EAY03555.1"/>
    </source>
</evidence>
<dbReference type="VEuPathDB" id="TrichDB:TVAG_042070"/>
<reference evidence="3" key="2">
    <citation type="journal article" date="2007" name="Science">
        <title>Draft genome sequence of the sexually transmitted pathogen Trichomonas vaginalis.</title>
        <authorList>
            <person name="Carlton J.M."/>
            <person name="Hirt R.P."/>
            <person name="Silva J.C."/>
            <person name="Delcher A.L."/>
            <person name="Schatz M."/>
            <person name="Zhao Q."/>
            <person name="Wortman J.R."/>
            <person name="Bidwell S.L."/>
            <person name="Alsmark U.C.M."/>
            <person name="Besteiro S."/>
            <person name="Sicheritz-Ponten T."/>
            <person name="Noel C.J."/>
            <person name="Dacks J.B."/>
            <person name="Foster P.G."/>
            <person name="Simillion C."/>
            <person name="Van de Peer Y."/>
            <person name="Miranda-Saavedra D."/>
            <person name="Barton G.J."/>
            <person name="Westrop G.D."/>
            <person name="Mueller S."/>
            <person name="Dessi D."/>
            <person name="Fiori P.L."/>
            <person name="Ren Q."/>
            <person name="Paulsen I."/>
            <person name="Zhang H."/>
            <person name="Bastida-Corcuera F.D."/>
            <person name="Simoes-Barbosa A."/>
            <person name="Brown M.T."/>
            <person name="Hayes R.D."/>
            <person name="Mukherjee M."/>
            <person name="Okumura C.Y."/>
            <person name="Schneider R."/>
            <person name="Smith A.J."/>
            <person name="Vanacova S."/>
            <person name="Villalvazo M."/>
            <person name="Haas B.J."/>
            <person name="Pertea M."/>
            <person name="Feldblyum T.V."/>
            <person name="Utterback T.R."/>
            <person name="Shu C.L."/>
            <person name="Osoegawa K."/>
            <person name="de Jong P.J."/>
            <person name="Hrdy I."/>
            <person name="Horvathova L."/>
            <person name="Zubacova Z."/>
            <person name="Dolezal P."/>
            <person name="Malik S.B."/>
            <person name="Logsdon J.M. Jr."/>
            <person name="Henze K."/>
            <person name="Gupta A."/>
            <person name="Wang C.C."/>
            <person name="Dunne R.L."/>
            <person name="Upcroft J.A."/>
            <person name="Upcroft P."/>
            <person name="White O."/>
            <person name="Salzberg S.L."/>
            <person name="Tang P."/>
            <person name="Chiu C.-H."/>
            <person name="Lee Y.-S."/>
            <person name="Embley T.M."/>
            <person name="Coombs G.H."/>
            <person name="Mottram J.C."/>
            <person name="Tachezy J."/>
            <person name="Fraser-Liggett C.M."/>
            <person name="Johnson P.J."/>
        </authorList>
    </citation>
    <scope>NUCLEOTIDE SEQUENCE [LARGE SCALE GENOMIC DNA]</scope>
    <source>
        <strain evidence="3">G3</strain>
    </source>
</reference>
<protein>
    <submittedName>
        <fullName evidence="3">Uncharacterized protein</fullName>
    </submittedName>
</protein>
<name>A2EUU6_TRIV3</name>
<keyword evidence="4" id="KW-1185">Reference proteome</keyword>
<dbReference type="RefSeq" id="XP_001315778.1">
    <property type="nucleotide sequence ID" value="XM_001315743.1"/>
</dbReference>
<keyword evidence="2" id="KW-1133">Transmembrane helix</keyword>
<proteinExistence type="predicted"/>
<evidence type="ECO:0000256" key="1">
    <source>
        <dbReference type="SAM" id="MobiDB-lite"/>
    </source>
</evidence>
<feature type="region of interest" description="Disordered" evidence="1">
    <location>
        <begin position="65"/>
        <end position="87"/>
    </location>
</feature>
<organism evidence="3 4">
    <name type="scientific">Trichomonas vaginalis (strain ATCC PRA-98 / G3)</name>
    <dbReference type="NCBI Taxonomy" id="412133"/>
    <lineage>
        <taxon>Eukaryota</taxon>
        <taxon>Metamonada</taxon>
        <taxon>Parabasalia</taxon>
        <taxon>Trichomonadida</taxon>
        <taxon>Trichomonadidae</taxon>
        <taxon>Trichomonas</taxon>
    </lineage>
</organism>
<sequence>MASAAYQEISSRLIPLKGIDKSSGVTKYTWAGYQYGLWMFCAASILFSAIIIAITKDTTAFQPKTNESHYEEIDPPTETPVNQGDKL</sequence>
<evidence type="ECO:0000256" key="2">
    <source>
        <dbReference type="SAM" id="Phobius"/>
    </source>
</evidence>
<gene>
    <name evidence="3" type="ORF">TVAG_042070</name>
</gene>
<dbReference type="Proteomes" id="UP000001542">
    <property type="component" value="Unassembled WGS sequence"/>
</dbReference>
<reference evidence="3" key="1">
    <citation type="submission" date="2006-10" db="EMBL/GenBank/DDBJ databases">
        <authorList>
            <person name="Amadeo P."/>
            <person name="Zhao Q."/>
            <person name="Wortman J."/>
            <person name="Fraser-Liggett C."/>
            <person name="Carlton J."/>
        </authorList>
    </citation>
    <scope>NUCLEOTIDE SEQUENCE</scope>
    <source>
        <strain evidence="3">G3</strain>
    </source>
</reference>
<keyword evidence="2" id="KW-0812">Transmembrane</keyword>